<dbReference type="PANTHER" id="PTHR42953:SF3">
    <property type="entry name" value="HIGH-AFFINITY ZINC UPTAKE SYSTEM PROTEIN ZNUA"/>
    <property type="match status" value="1"/>
</dbReference>
<comment type="similarity">
    <text evidence="1 4">Belongs to the bacterial solute-binding protein 9 family.</text>
</comment>
<keyword evidence="3 6" id="KW-0732">Signal</keyword>
<dbReference type="InterPro" id="IPR050492">
    <property type="entry name" value="Bact_metal-bind_prot9"/>
</dbReference>
<evidence type="ECO:0000313" key="8">
    <source>
        <dbReference type="Proteomes" id="UP000321306"/>
    </source>
</evidence>
<evidence type="ECO:0000256" key="5">
    <source>
        <dbReference type="SAM" id="Coils"/>
    </source>
</evidence>
<feature type="chain" id="PRO_5021953574" evidence="6">
    <location>
        <begin position="32"/>
        <end position="298"/>
    </location>
</feature>
<feature type="coiled-coil region" evidence="5">
    <location>
        <begin position="164"/>
        <end position="191"/>
    </location>
</feature>
<dbReference type="RefSeq" id="WP_146882686.1">
    <property type="nucleotide sequence ID" value="NZ_BJXB01000003.1"/>
</dbReference>
<evidence type="ECO:0000256" key="2">
    <source>
        <dbReference type="ARBA" id="ARBA00022448"/>
    </source>
</evidence>
<dbReference type="GO" id="GO:0007155">
    <property type="term" value="P:cell adhesion"/>
    <property type="evidence" value="ECO:0007669"/>
    <property type="project" value="InterPro"/>
</dbReference>
<keyword evidence="8" id="KW-1185">Reference proteome</keyword>
<dbReference type="AlphaFoldDB" id="A0A511MYM6"/>
<dbReference type="Pfam" id="PF01297">
    <property type="entry name" value="ZnuA"/>
    <property type="match status" value="1"/>
</dbReference>
<keyword evidence="2 4" id="KW-0813">Transport</keyword>
<evidence type="ECO:0000256" key="3">
    <source>
        <dbReference type="ARBA" id="ARBA00022729"/>
    </source>
</evidence>
<sequence>MQNVLQFHRKLQRFLLLSSLTLLGSLNTASALEVLVSFQPYQSVVQNILGEHGKVTVLLPPGASPHMFDPTPQDLKKVTAAGVAIMNGGGIDHWLKTLAQKVRPGLPILEVMPRVKFTPLKADALHGGGNDPHIWLDASIMAKAAVWIGQELGKVDPANKKAYAHNATLEARKLMQLHQELKRDLRSIRNQSVVTFHQAWGYWSRAYGPKVAATVEPFPGKEPTPRYVKGVLEQIRRHQVQVIFGEPTLPEGPARTIAQMAGIRYAVLAPEGDALGLGYEQMMRRNRDVLLKELLPAR</sequence>
<protein>
    <submittedName>
        <fullName evidence="7">Adhesion protein</fullName>
    </submittedName>
</protein>
<organism evidence="7 8">
    <name type="scientific">Deinococcus cellulosilyticus (strain DSM 18568 / NBRC 106333 / KACC 11606 / 5516J-15)</name>
    <dbReference type="NCBI Taxonomy" id="1223518"/>
    <lineage>
        <taxon>Bacteria</taxon>
        <taxon>Thermotogati</taxon>
        <taxon>Deinococcota</taxon>
        <taxon>Deinococci</taxon>
        <taxon>Deinococcales</taxon>
        <taxon>Deinococcaceae</taxon>
        <taxon>Deinococcus</taxon>
    </lineage>
</organism>
<dbReference type="Proteomes" id="UP000321306">
    <property type="component" value="Unassembled WGS sequence"/>
</dbReference>
<comment type="caution">
    <text evidence="7">The sequence shown here is derived from an EMBL/GenBank/DDBJ whole genome shotgun (WGS) entry which is preliminary data.</text>
</comment>
<evidence type="ECO:0000256" key="1">
    <source>
        <dbReference type="ARBA" id="ARBA00011028"/>
    </source>
</evidence>
<dbReference type="GO" id="GO:0046872">
    <property type="term" value="F:metal ion binding"/>
    <property type="evidence" value="ECO:0007669"/>
    <property type="project" value="InterPro"/>
</dbReference>
<accession>A0A511MYM6</accession>
<dbReference type="InterPro" id="IPR006128">
    <property type="entry name" value="Lipoprotein_PsaA-like"/>
</dbReference>
<name>A0A511MYM6_DEIC1</name>
<proteinExistence type="inferred from homology"/>
<dbReference type="GO" id="GO:0030001">
    <property type="term" value="P:metal ion transport"/>
    <property type="evidence" value="ECO:0007669"/>
    <property type="project" value="InterPro"/>
</dbReference>
<evidence type="ECO:0000313" key="7">
    <source>
        <dbReference type="EMBL" id="GEM45247.1"/>
    </source>
</evidence>
<dbReference type="OrthoDB" id="9793396at2"/>
<dbReference type="PRINTS" id="PR00690">
    <property type="entry name" value="ADHESNFAMILY"/>
</dbReference>
<dbReference type="EMBL" id="BJXB01000003">
    <property type="protein sequence ID" value="GEM45247.1"/>
    <property type="molecule type" value="Genomic_DNA"/>
</dbReference>
<keyword evidence="5" id="KW-0175">Coiled coil</keyword>
<evidence type="ECO:0000256" key="6">
    <source>
        <dbReference type="SAM" id="SignalP"/>
    </source>
</evidence>
<reference evidence="7 8" key="1">
    <citation type="submission" date="2019-07" db="EMBL/GenBank/DDBJ databases">
        <title>Whole genome shotgun sequence of Deinococcus cellulosilyticus NBRC 106333.</title>
        <authorList>
            <person name="Hosoyama A."/>
            <person name="Uohara A."/>
            <person name="Ohji S."/>
            <person name="Ichikawa N."/>
        </authorList>
    </citation>
    <scope>NUCLEOTIDE SEQUENCE [LARGE SCALE GENOMIC DNA]</scope>
    <source>
        <strain evidence="7 8">NBRC 106333</strain>
    </source>
</reference>
<evidence type="ECO:0000256" key="4">
    <source>
        <dbReference type="RuleBase" id="RU003512"/>
    </source>
</evidence>
<dbReference type="PANTHER" id="PTHR42953">
    <property type="entry name" value="HIGH-AFFINITY ZINC UPTAKE SYSTEM PROTEIN ZNUA-RELATED"/>
    <property type="match status" value="1"/>
</dbReference>
<dbReference type="InterPro" id="IPR006127">
    <property type="entry name" value="ZnuA-like"/>
</dbReference>
<gene>
    <name evidence="7" type="ORF">DC3_08820</name>
</gene>
<dbReference type="Gene3D" id="3.40.50.1980">
    <property type="entry name" value="Nitrogenase molybdenum iron protein domain"/>
    <property type="match status" value="2"/>
</dbReference>
<dbReference type="SUPFAM" id="SSF53807">
    <property type="entry name" value="Helical backbone' metal receptor"/>
    <property type="match status" value="1"/>
</dbReference>
<feature type="signal peptide" evidence="6">
    <location>
        <begin position="1"/>
        <end position="31"/>
    </location>
</feature>